<organism evidence="1 2">
    <name type="scientific">Bacteroides nordii</name>
    <dbReference type="NCBI Taxonomy" id="291645"/>
    <lineage>
        <taxon>Bacteria</taxon>
        <taxon>Pseudomonadati</taxon>
        <taxon>Bacteroidota</taxon>
        <taxon>Bacteroidia</taxon>
        <taxon>Bacteroidales</taxon>
        <taxon>Bacteroidaceae</taxon>
        <taxon>Bacteroides</taxon>
    </lineage>
</organism>
<evidence type="ECO:0000313" key="2">
    <source>
        <dbReference type="Proteomes" id="UP000284379"/>
    </source>
</evidence>
<dbReference type="Gene3D" id="2.60.40.2670">
    <property type="match status" value="1"/>
</dbReference>
<reference evidence="1 2" key="1">
    <citation type="submission" date="2018-08" db="EMBL/GenBank/DDBJ databases">
        <title>A genome reference for cultivated species of the human gut microbiota.</title>
        <authorList>
            <person name="Zou Y."/>
            <person name="Xue W."/>
            <person name="Luo G."/>
        </authorList>
    </citation>
    <scope>NUCLEOTIDE SEQUENCE [LARGE SCALE GENOMIC DNA]</scope>
    <source>
        <strain evidence="1 2">AM40-30BH</strain>
    </source>
</reference>
<dbReference type="Pfam" id="PF13149">
    <property type="entry name" value="Mfa_like_1"/>
    <property type="match status" value="1"/>
</dbReference>
<dbReference type="Gene3D" id="2.60.40.2680">
    <property type="match status" value="1"/>
</dbReference>
<accession>A0A413VTP4</accession>
<evidence type="ECO:0000313" key="1">
    <source>
        <dbReference type="EMBL" id="RHB37007.1"/>
    </source>
</evidence>
<name>A0A413VTP4_9BACE</name>
<dbReference type="EMBL" id="QSGO01000003">
    <property type="protein sequence ID" value="RHB37007.1"/>
    <property type="molecule type" value="Genomic_DNA"/>
</dbReference>
<protein>
    <recommendedName>
        <fullName evidence="3">Fimbrillin family protein</fullName>
    </recommendedName>
</protein>
<sequence length="256" mass="28374">MRTKVLFMSLVLGCLWSCQQDETIEQTDGQTIKFTSVVIGDETLSRASGSTSIDVISMRTELDDKFTVFDLKKDTRSWGEFSKKSEVFFYAHYPRLPESVASNETRVLEGGTNDYLFGKAKAVAGQQQVCLQFKRVMAPLIVEVLDGDGRSYQGDIEVSALIKNKGVQNLKDGSIVILDEKKYTAFNRFDNGVKQALNLLPQRIEKGTPFQVRLSNGVTYTATVGEAVQLNSGESYKAVVRGARVDITIYDGSIPL</sequence>
<dbReference type="RefSeq" id="WP_007483674.1">
    <property type="nucleotide sequence ID" value="NZ_CABJFV010000003.1"/>
</dbReference>
<dbReference type="GeneID" id="69504811"/>
<comment type="caution">
    <text evidence="1">The sequence shown here is derived from an EMBL/GenBank/DDBJ whole genome shotgun (WGS) entry which is preliminary data.</text>
</comment>
<proteinExistence type="predicted"/>
<dbReference type="InterPro" id="IPR025049">
    <property type="entry name" value="Mfa-like_1"/>
</dbReference>
<dbReference type="AlphaFoldDB" id="A0A413VTP4"/>
<evidence type="ECO:0008006" key="3">
    <source>
        <dbReference type="Google" id="ProtNLM"/>
    </source>
</evidence>
<dbReference type="Proteomes" id="UP000284379">
    <property type="component" value="Unassembled WGS sequence"/>
</dbReference>
<gene>
    <name evidence="1" type="ORF">DW888_05500</name>
</gene>